<dbReference type="Proteomes" id="UP000295281">
    <property type="component" value="Unassembled WGS sequence"/>
</dbReference>
<dbReference type="EMBL" id="SNYN01000005">
    <property type="protein sequence ID" value="TDQ52922.1"/>
    <property type="molecule type" value="Genomic_DNA"/>
</dbReference>
<feature type="transmembrane region" description="Helical" evidence="2">
    <location>
        <begin position="465"/>
        <end position="486"/>
    </location>
</feature>
<sequence length="526" mass="53952">MDIRQQVPTETAPDPSPGRAPRAPGRAWAAASVAGAAAAALAFWVMPVDPPPSTVVEGDPALAARTGEAIAGRENHVQAFSVAEATPDGLAVAAAGAAGGEPVGADTPFETGSVFKLFTAMTLADMVEHGEADLDTTLGEVFTDLDFADPDTAGITLEELATHRSGLPTAPAGHETAVLLSGLSALDPFSGLPSVPDSLAVASPSPRRGEWSYSNFGYAALGEALARVDGTPYPELVRERVLDPLGMDDTVIVGADTGPGEAPEGAALPHYEAGSRAQTWDGPAYAPAGVGTWTTTADLVRFAQAVMAGTAPGMSALEPRHDVDGLGRIGLGWYLAELDGGGTRALHDGGTYGSTAFLAVEEERAVVMLSNTRAGVAPQLTSALLDDPSAVEPPSMALGRGTGLAVTLPFLVLPVLLSLALAVGRVTLAGRRPLDRLRLLSMPLGAFAVLLAGLRWGSWATTPPLLWPVAVGLVATAAAVGAWYWTRVPAIRARWRPLRLAAFALSVTASAALVALSVWTLALSNG</sequence>
<feature type="transmembrane region" description="Helical" evidence="2">
    <location>
        <begin position="404"/>
        <end position="428"/>
    </location>
</feature>
<dbReference type="InterPro" id="IPR001466">
    <property type="entry name" value="Beta-lactam-related"/>
</dbReference>
<dbReference type="RefSeq" id="WP_133741046.1">
    <property type="nucleotide sequence ID" value="NZ_SNYN01000005.1"/>
</dbReference>
<protein>
    <submittedName>
        <fullName evidence="4">CubicO group peptidase (Beta-lactamase class C family)</fullName>
    </submittedName>
</protein>
<evidence type="ECO:0000256" key="2">
    <source>
        <dbReference type="SAM" id="Phobius"/>
    </source>
</evidence>
<evidence type="ECO:0000313" key="5">
    <source>
        <dbReference type="Proteomes" id="UP000295281"/>
    </source>
</evidence>
<name>A0A4R6UZA9_9ACTN</name>
<dbReference type="AlphaFoldDB" id="A0A4R6UZA9"/>
<feature type="transmembrane region" description="Helical" evidence="2">
    <location>
        <begin position="498"/>
        <end position="522"/>
    </location>
</feature>
<keyword evidence="2" id="KW-0472">Membrane</keyword>
<organism evidence="4 5">
    <name type="scientific">Actinorugispora endophytica</name>
    <dbReference type="NCBI Taxonomy" id="1605990"/>
    <lineage>
        <taxon>Bacteria</taxon>
        <taxon>Bacillati</taxon>
        <taxon>Actinomycetota</taxon>
        <taxon>Actinomycetes</taxon>
        <taxon>Streptosporangiales</taxon>
        <taxon>Nocardiopsidaceae</taxon>
        <taxon>Actinorugispora</taxon>
    </lineage>
</organism>
<dbReference type="Gene3D" id="3.40.710.10">
    <property type="entry name" value="DD-peptidase/beta-lactamase superfamily"/>
    <property type="match status" value="1"/>
</dbReference>
<keyword evidence="2" id="KW-0812">Transmembrane</keyword>
<dbReference type="InterPro" id="IPR050491">
    <property type="entry name" value="AmpC-like"/>
</dbReference>
<reference evidence="4 5" key="1">
    <citation type="submission" date="2019-03" db="EMBL/GenBank/DDBJ databases">
        <title>Genomic Encyclopedia of Type Strains, Phase IV (KMG-IV): sequencing the most valuable type-strain genomes for metagenomic binning, comparative biology and taxonomic classification.</title>
        <authorList>
            <person name="Goeker M."/>
        </authorList>
    </citation>
    <scope>NUCLEOTIDE SEQUENCE [LARGE SCALE GENOMIC DNA]</scope>
    <source>
        <strain evidence="4 5">DSM 46770</strain>
    </source>
</reference>
<feature type="region of interest" description="Disordered" evidence="1">
    <location>
        <begin position="1"/>
        <end position="24"/>
    </location>
</feature>
<comment type="caution">
    <text evidence="4">The sequence shown here is derived from an EMBL/GenBank/DDBJ whole genome shotgun (WGS) entry which is preliminary data.</text>
</comment>
<dbReference type="PANTHER" id="PTHR46825:SF15">
    <property type="entry name" value="BETA-LACTAMASE-RELATED DOMAIN-CONTAINING PROTEIN"/>
    <property type="match status" value="1"/>
</dbReference>
<dbReference type="SUPFAM" id="SSF56601">
    <property type="entry name" value="beta-lactamase/transpeptidase-like"/>
    <property type="match status" value="1"/>
</dbReference>
<evidence type="ECO:0000256" key="1">
    <source>
        <dbReference type="SAM" id="MobiDB-lite"/>
    </source>
</evidence>
<accession>A0A4R6UZA9</accession>
<keyword evidence="5" id="KW-1185">Reference proteome</keyword>
<feature type="domain" description="Beta-lactamase-related" evidence="3">
    <location>
        <begin position="92"/>
        <end position="375"/>
    </location>
</feature>
<dbReference type="Pfam" id="PF00144">
    <property type="entry name" value="Beta-lactamase"/>
    <property type="match status" value="1"/>
</dbReference>
<feature type="transmembrane region" description="Helical" evidence="2">
    <location>
        <begin position="440"/>
        <end position="459"/>
    </location>
</feature>
<gene>
    <name evidence="4" type="ORF">EV190_10539</name>
</gene>
<evidence type="ECO:0000313" key="4">
    <source>
        <dbReference type="EMBL" id="TDQ52922.1"/>
    </source>
</evidence>
<dbReference type="InterPro" id="IPR012338">
    <property type="entry name" value="Beta-lactam/transpept-like"/>
</dbReference>
<dbReference type="OrthoDB" id="3171327at2"/>
<dbReference type="PANTHER" id="PTHR46825">
    <property type="entry name" value="D-ALANYL-D-ALANINE-CARBOXYPEPTIDASE/ENDOPEPTIDASE AMPH"/>
    <property type="match status" value="1"/>
</dbReference>
<evidence type="ECO:0000259" key="3">
    <source>
        <dbReference type="Pfam" id="PF00144"/>
    </source>
</evidence>
<keyword evidence="2" id="KW-1133">Transmembrane helix</keyword>
<proteinExistence type="predicted"/>